<dbReference type="PANTHER" id="PTHR42760:SF135">
    <property type="entry name" value="BLL7886 PROTEIN"/>
    <property type="match status" value="1"/>
</dbReference>
<dbReference type="PRINTS" id="PR00080">
    <property type="entry name" value="SDRFAMILY"/>
</dbReference>
<proteinExistence type="inferred from homology"/>
<evidence type="ECO:0000256" key="1">
    <source>
        <dbReference type="ARBA" id="ARBA00006484"/>
    </source>
</evidence>
<dbReference type="PRINTS" id="PR00081">
    <property type="entry name" value="GDHRDH"/>
</dbReference>
<dbReference type="FunFam" id="3.40.50.720:FF:000173">
    <property type="entry name" value="3-oxoacyl-[acyl-carrier protein] reductase"/>
    <property type="match status" value="1"/>
</dbReference>
<evidence type="ECO:0000259" key="3">
    <source>
        <dbReference type="SMART" id="SM00822"/>
    </source>
</evidence>
<evidence type="ECO:0000313" key="5">
    <source>
        <dbReference type="Proteomes" id="UP000620366"/>
    </source>
</evidence>
<dbReference type="Proteomes" id="UP000620366">
    <property type="component" value="Unassembled WGS sequence"/>
</dbReference>
<dbReference type="GO" id="GO:0030497">
    <property type="term" value="P:fatty acid elongation"/>
    <property type="evidence" value="ECO:0007669"/>
    <property type="project" value="TreeGrafter"/>
</dbReference>
<reference evidence="4" key="1">
    <citation type="submission" date="2020-08" db="EMBL/GenBank/DDBJ databases">
        <title>Genome public.</title>
        <authorList>
            <person name="Liu C."/>
            <person name="Sun Q."/>
        </authorList>
    </citation>
    <scope>NUCLEOTIDE SEQUENCE</scope>
    <source>
        <strain evidence="4">BX7</strain>
    </source>
</reference>
<feature type="domain" description="Ketoreductase" evidence="3">
    <location>
        <begin position="8"/>
        <end position="187"/>
    </location>
</feature>
<dbReference type="InterPro" id="IPR036291">
    <property type="entry name" value="NAD(P)-bd_dom_sf"/>
</dbReference>
<keyword evidence="5" id="KW-1185">Reference proteome</keyword>
<comment type="similarity">
    <text evidence="1">Belongs to the short-chain dehydrogenases/reductases (SDR) family.</text>
</comment>
<dbReference type="Pfam" id="PF13561">
    <property type="entry name" value="adh_short_C2"/>
    <property type="match status" value="1"/>
</dbReference>
<dbReference type="SUPFAM" id="SSF51735">
    <property type="entry name" value="NAD(P)-binding Rossmann-fold domains"/>
    <property type="match status" value="1"/>
</dbReference>
<dbReference type="PROSITE" id="PS00061">
    <property type="entry name" value="ADH_SHORT"/>
    <property type="match status" value="1"/>
</dbReference>
<dbReference type="Gene3D" id="3.40.50.720">
    <property type="entry name" value="NAD(P)-binding Rossmann-like Domain"/>
    <property type="match status" value="1"/>
</dbReference>
<keyword evidence="2" id="KW-0560">Oxidoreductase</keyword>
<dbReference type="NCBIfam" id="NF009466">
    <property type="entry name" value="PRK12826.1-2"/>
    <property type="match status" value="1"/>
</dbReference>
<protein>
    <submittedName>
        <fullName evidence="4">3-oxoacyl-ACP reductase FabG</fullName>
    </submittedName>
</protein>
<dbReference type="AlphaFoldDB" id="A0A926HUB9"/>
<dbReference type="PANTHER" id="PTHR42760">
    <property type="entry name" value="SHORT-CHAIN DEHYDROGENASES/REDUCTASES FAMILY MEMBER"/>
    <property type="match status" value="1"/>
</dbReference>
<accession>A0A926HUB9</accession>
<dbReference type="InterPro" id="IPR057326">
    <property type="entry name" value="KR_dom"/>
</dbReference>
<dbReference type="InterPro" id="IPR020904">
    <property type="entry name" value="Sc_DH/Rdtase_CS"/>
</dbReference>
<organism evidence="4 5">
    <name type="scientific">Feifania hominis</name>
    <dbReference type="NCBI Taxonomy" id="2763660"/>
    <lineage>
        <taxon>Bacteria</taxon>
        <taxon>Bacillati</taxon>
        <taxon>Bacillota</taxon>
        <taxon>Clostridia</taxon>
        <taxon>Eubacteriales</taxon>
        <taxon>Feifaniaceae</taxon>
        <taxon>Feifania</taxon>
    </lineage>
</organism>
<gene>
    <name evidence="4" type="primary">fabG</name>
    <name evidence="4" type="ORF">H8695_01580</name>
</gene>
<evidence type="ECO:0000313" key="4">
    <source>
        <dbReference type="EMBL" id="MBC8535386.1"/>
    </source>
</evidence>
<dbReference type="EMBL" id="JACRSP010000001">
    <property type="protein sequence ID" value="MBC8535386.1"/>
    <property type="molecule type" value="Genomic_DNA"/>
</dbReference>
<dbReference type="SMART" id="SM00822">
    <property type="entry name" value="PKS_KR"/>
    <property type="match status" value="1"/>
</dbReference>
<comment type="caution">
    <text evidence="4">The sequence shown here is derived from an EMBL/GenBank/DDBJ whole genome shotgun (WGS) entry which is preliminary data.</text>
</comment>
<dbReference type="GO" id="GO:0016616">
    <property type="term" value="F:oxidoreductase activity, acting on the CH-OH group of donors, NAD or NADP as acceptor"/>
    <property type="evidence" value="ECO:0007669"/>
    <property type="project" value="UniProtKB-ARBA"/>
</dbReference>
<dbReference type="InterPro" id="IPR002347">
    <property type="entry name" value="SDR_fam"/>
</dbReference>
<sequence length="248" mass="26118">MTVKNTDRCAVVTGGARGIGEAIVERLHRDGFGGIAVVDMDIAAARRTAERFGGGDCAVRAYACNVADRDQVDEVFAAIERELGPVSVLVNNAGITRDGMFHKMDNAQWDSVMAVNLDGVCNTCRAVIAGMRARGYGKIVNLASVSAFGNVGQTNYGASKAAVIGFTKCLARESAAKNITVNAVAPSYVDTEMLRAVPEQTMQRFLDAIPAHRLAQPSEIAAVVSFLCGDDSSFVNGECIVVSGGSYT</sequence>
<name>A0A926HUB9_9FIRM</name>
<evidence type="ECO:0000256" key="2">
    <source>
        <dbReference type="ARBA" id="ARBA00023002"/>
    </source>
</evidence>